<name>A0ACD3B7Z7_9AGAR</name>
<gene>
    <name evidence="1" type="ORF">BDN72DRAFT_956161</name>
</gene>
<evidence type="ECO:0000313" key="1">
    <source>
        <dbReference type="EMBL" id="TFK73812.1"/>
    </source>
</evidence>
<reference evidence="1 2" key="1">
    <citation type="journal article" date="2019" name="Nat. Ecol. Evol.">
        <title>Megaphylogeny resolves global patterns of mushroom evolution.</title>
        <authorList>
            <person name="Varga T."/>
            <person name="Krizsan K."/>
            <person name="Foldi C."/>
            <person name="Dima B."/>
            <person name="Sanchez-Garcia M."/>
            <person name="Sanchez-Ramirez S."/>
            <person name="Szollosi G.J."/>
            <person name="Szarkandi J.G."/>
            <person name="Papp V."/>
            <person name="Albert L."/>
            <person name="Andreopoulos W."/>
            <person name="Angelini C."/>
            <person name="Antonin V."/>
            <person name="Barry K.W."/>
            <person name="Bougher N.L."/>
            <person name="Buchanan P."/>
            <person name="Buyck B."/>
            <person name="Bense V."/>
            <person name="Catcheside P."/>
            <person name="Chovatia M."/>
            <person name="Cooper J."/>
            <person name="Damon W."/>
            <person name="Desjardin D."/>
            <person name="Finy P."/>
            <person name="Geml J."/>
            <person name="Haridas S."/>
            <person name="Hughes K."/>
            <person name="Justo A."/>
            <person name="Karasinski D."/>
            <person name="Kautmanova I."/>
            <person name="Kiss B."/>
            <person name="Kocsube S."/>
            <person name="Kotiranta H."/>
            <person name="LaButti K.M."/>
            <person name="Lechner B.E."/>
            <person name="Liimatainen K."/>
            <person name="Lipzen A."/>
            <person name="Lukacs Z."/>
            <person name="Mihaltcheva S."/>
            <person name="Morgado L.N."/>
            <person name="Niskanen T."/>
            <person name="Noordeloos M.E."/>
            <person name="Ohm R.A."/>
            <person name="Ortiz-Santana B."/>
            <person name="Ovrebo C."/>
            <person name="Racz N."/>
            <person name="Riley R."/>
            <person name="Savchenko A."/>
            <person name="Shiryaev A."/>
            <person name="Soop K."/>
            <person name="Spirin V."/>
            <person name="Szebenyi C."/>
            <person name="Tomsovsky M."/>
            <person name="Tulloss R.E."/>
            <person name="Uehling J."/>
            <person name="Grigoriev I.V."/>
            <person name="Vagvolgyi C."/>
            <person name="Papp T."/>
            <person name="Martin F.M."/>
            <person name="Miettinen O."/>
            <person name="Hibbett D.S."/>
            <person name="Nagy L.G."/>
        </authorList>
    </citation>
    <scope>NUCLEOTIDE SEQUENCE [LARGE SCALE GENOMIC DNA]</scope>
    <source>
        <strain evidence="1 2">NL-1719</strain>
    </source>
</reference>
<evidence type="ECO:0000313" key="2">
    <source>
        <dbReference type="Proteomes" id="UP000308600"/>
    </source>
</evidence>
<protein>
    <submittedName>
        <fullName evidence="1">Uncharacterized protein</fullName>
    </submittedName>
</protein>
<sequence>MATDNHHVDPVLPLEIERIILQMALKNDMNNAKNLLFICKDVFDWLIPTLYNVVVLTSHKGYAWPPLRLPIAKLPQYGPHVRHLSIMWIPDTVVDQYLQSCPNIVDLARSEEFSQSQIEHIARLPLRQLELNSKDARSIPMTPSILALFSKITHLHAEELKVQYLSYFPSLTHLVLGMDVERKVFIEVLEQRPGLQVLMVRLYFHSLRIPEVTLGEVITGLDDPRVVYLNYSVENSWKMKAMGDPRNAWSLSERTVESRLAVARAQRLS</sequence>
<dbReference type="EMBL" id="ML208272">
    <property type="protein sequence ID" value="TFK73812.1"/>
    <property type="molecule type" value="Genomic_DNA"/>
</dbReference>
<organism evidence="1 2">
    <name type="scientific">Pluteus cervinus</name>
    <dbReference type="NCBI Taxonomy" id="181527"/>
    <lineage>
        <taxon>Eukaryota</taxon>
        <taxon>Fungi</taxon>
        <taxon>Dikarya</taxon>
        <taxon>Basidiomycota</taxon>
        <taxon>Agaricomycotina</taxon>
        <taxon>Agaricomycetes</taxon>
        <taxon>Agaricomycetidae</taxon>
        <taxon>Agaricales</taxon>
        <taxon>Pluteineae</taxon>
        <taxon>Pluteaceae</taxon>
        <taxon>Pluteus</taxon>
    </lineage>
</organism>
<accession>A0ACD3B7Z7</accession>
<proteinExistence type="predicted"/>
<dbReference type="Proteomes" id="UP000308600">
    <property type="component" value="Unassembled WGS sequence"/>
</dbReference>
<keyword evidence="2" id="KW-1185">Reference proteome</keyword>